<feature type="compositionally biased region" description="Basic and acidic residues" evidence="1">
    <location>
        <begin position="450"/>
        <end position="465"/>
    </location>
</feature>
<sequence length="556" mass="61983">MNGYSSGGYSTAAHNSRPTTQQNQQHRLPSQQSLFKFPQDLLEKKVEAANNHIQKTKQEHPDLFEQEIWRRAALRRTGMGETREGCLTSLAHPQPGPFDYDIKLPSAGPKFSILARHKDVIKGVTPAPTAYEVLASVAATSPHAPAISIAGKLDLLPLLVHAEGPSPGEHQNGESTIGQDKPKFTIAGRHDLNVDTSPGPKYFVDIKSSAPVFSFRVKPEPKVELLPGPTDYNIQIKSPVHAPAFNSRPKTSLTENLTEGPGVLYYPRLEWAHGNGVTLKGYHREFKPLQTPSPAQYKANSSLKGPEFTMTARQFQPDSKDVVPASTEYSPQYDASVPAPRAVTLKGRQSVAFAVSREITPSPAEYLPRNRQICWNDKPKATIKGRHETRIDDTPAPNAYSPYSPVVRPMTQATPQKAPFKKLSQQLQQQPAMETIDTIDEEDSQQQQHQQHENVEESHEEESEKKRAKRSPQTHRNIAEDCRPVTAPTPQIRHPQRGYTFGVRPNPMSELKCDDTPGPNAYMPPSEWRRKAASIKGRATPYMTTFTTNRFDTLRV</sequence>
<gene>
    <name evidence="2" type="ORF">SmJEL517_g00452</name>
</gene>
<evidence type="ECO:0000313" key="2">
    <source>
        <dbReference type="EMBL" id="TPX37562.1"/>
    </source>
</evidence>
<dbReference type="InterPro" id="IPR010736">
    <property type="entry name" value="SHIPPO-rpt"/>
</dbReference>
<feature type="region of interest" description="Disordered" evidence="1">
    <location>
        <begin position="390"/>
        <end position="524"/>
    </location>
</feature>
<dbReference type="EMBL" id="QEAO01000002">
    <property type="protein sequence ID" value="TPX37562.1"/>
    <property type="molecule type" value="Genomic_DNA"/>
</dbReference>
<dbReference type="Pfam" id="PF07004">
    <property type="entry name" value="SHIPPO-rpt"/>
    <property type="match status" value="1"/>
</dbReference>
<dbReference type="GeneID" id="42001678"/>
<comment type="caution">
    <text evidence="2">The sequence shown here is derived from an EMBL/GenBank/DDBJ whole genome shotgun (WGS) entry which is preliminary data.</text>
</comment>
<accession>A0A507CD70</accession>
<reference evidence="2 3" key="1">
    <citation type="journal article" date="2019" name="Sci. Rep.">
        <title>Comparative genomics of chytrid fungi reveal insights into the obligate biotrophic and pathogenic lifestyle of Synchytrium endobioticum.</title>
        <authorList>
            <person name="van de Vossenberg B.T.L.H."/>
            <person name="Warris S."/>
            <person name="Nguyen H.D.T."/>
            <person name="van Gent-Pelzer M.P.E."/>
            <person name="Joly D.L."/>
            <person name="van de Geest H.C."/>
            <person name="Bonants P.J.M."/>
            <person name="Smith D.S."/>
            <person name="Levesque C.A."/>
            <person name="van der Lee T.A.J."/>
        </authorList>
    </citation>
    <scope>NUCLEOTIDE SEQUENCE [LARGE SCALE GENOMIC DNA]</scope>
    <source>
        <strain evidence="2 3">JEL517</strain>
    </source>
</reference>
<feature type="region of interest" description="Disordered" evidence="1">
    <location>
        <begin position="162"/>
        <end position="181"/>
    </location>
</feature>
<dbReference type="AlphaFoldDB" id="A0A507CD70"/>
<keyword evidence="3" id="KW-1185">Reference proteome</keyword>
<dbReference type="OrthoDB" id="429991at2759"/>
<feature type="compositionally biased region" description="Polar residues" evidence="1">
    <location>
        <begin position="423"/>
        <end position="432"/>
    </location>
</feature>
<dbReference type="InterPro" id="IPR051291">
    <property type="entry name" value="CIMAP"/>
</dbReference>
<dbReference type="RefSeq" id="XP_031027473.1">
    <property type="nucleotide sequence ID" value="XM_031166381.1"/>
</dbReference>
<proteinExistence type="predicted"/>
<organism evidence="2 3">
    <name type="scientific">Synchytrium microbalum</name>
    <dbReference type="NCBI Taxonomy" id="1806994"/>
    <lineage>
        <taxon>Eukaryota</taxon>
        <taxon>Fungi</taxon>
        <taxon>Fungi incertae sedis</taxon>
        <taxon>Chytridiomycota</taxon>
        <taxon>Chytridiomycota incertae sedis</taxon>
        <taxon>Chytridiomycetes</taxon>
        <taxon>Synchytriales</taxon>
        <taxon>Synchytriaceae</taxon>
        <taxon>Synchytrium</taxon>
    </lineage>
</organism>
<protein>
    <submittedName>
        <fullName evidence="2">Uncharacterized protein</fullName>
    </submittedName>
</protein>
<feature type="region of interest" description="Disordered" evidence="1">
    <location>
        <begin position="1"/>
        <end position="34"/>
    </location>
</feature>
<evidence type="ECO:0000256" key="1">
    <source>
        <dbReference type="SAM" id="MobiDB-lite"/>
    </source>
</evidence>
<feature type="compositionally biased region" description="Polar residues" evidence="1">
    <location>
        <begin position="7"/>
        <end position="34"/>
    </location>
</feature>
<dbReference type="PANTHER" id="PTHR21580">
    <property type="entry name" value="SHIPPO-1-RELATED"/>
    <property type="match status" value="1"/>
</dbReference>
<dbReference type="Proteomes" id="UP000319731">
    <property type="component" value="Unassembled WGS sequence"/>
</dbReference>
<name>A0A507CD70_9FUNG</name>
<evidence type="ECO:0000313" key="3">
    <source>
        <dbReference type="Proteomes" id="UP000319731"/>
    </source>
</evidence>